<organism evidence="2 3">
    <name type="scientific">Haematococcus lacustris</name>
    <name type="common">Green alga</name>
    <name type="synonym">Haematococcus pluvialis</name>
    <dbReference type="NCBI Taxonomy" id="44745"/>
    <lineage>
        <taxon>Eukaryota</taxon>
        <taxon>Viridiplantae</taxon>
        <taxon>Chlorophyta</taxon>
        <taxon>core chlorophytes</taxon>
        <taxon>Chlorophyceae</taxon>
        <taxon>CS clade</taxon>
        <taxon>Chlamydomonadales</taxon>
        <taxon>Haematococcaceae</taxon>
        <taxon>Haematococcus</taxon>
    </lineage>
</organism>
<keyword evidence="3" id="KW-1185">Reference proteome</keyword>
<gene>
    <name evidence="2" type="ORF">HaLaN_32946</name>
</gene>
<evidence type="ECO:0000313" key="3">
    <source>
        <dbReference type="Proteomes" id="UP000485058"/>
    </source>
</evidence>
<dbReference type="EMBL" id="BLLF01008898">
    <property type="protein sequence ID" value="GFH33556.1"/>
    <property type="molecule type" value="Genomic_DNA"/>
</dbReference>
<feature type="non-terminal residue" evidence="2">
    <location>
        <position position="62"/>
    </location>
</feature>
<dbReference type="Proteomes" id="UP000485058">
    <property type="component" value="Unassembled WGS sequence"/>
</dbReference>
<proteinExistence type="predicted"/>
<dbReference type="AlphaFoldDB" id="A0A6A0AL48"/>
<protein>
    <submittedName>
        <fullName evidence="2">Uncharacterized protein</fullName>
    </submittedName>
</protein>
<evidence type="ECO:0000256" key="1">
    <source>
        <dbReference type="SAM" id="MobiDB-lite"/>
    </source>
</evidence>
<evidence type="ECO:0000313" key="2">
    <source>
        <dbReference type="EMBL" id="GFH33556.1"/>
    </source>
</evidence>
<feature type="non-terminal residue" evidence="2">
    <location>
        <position position="1"/>
    </location>
</feature>
<feature type="region of interest" description="Disordered" evidence="1">
    <location>
        <begin position="1"/>
        <end position="33"/>
    </location>
</feature>
<name>A0A6A0AL48_HAELA</name>
<accession>A0A6A0AL48</accession>
<reference evidence="2 3" key="1">
    <citation type="submission" date="2020-02" db="EMBL/GenBank/DDBJ databases">
        <title>Draft genome sequence of Haematococcus lacustris strain NIES-144.</title>
        <authorList>
            <person name="Morimoto D."/>
            <person name="Nakagawa S."/>
            <person name="Yoshida T."/>
            <person name="Sawayama S."/>
        </authorList>
    </citation>
    <scope>NUCLEOTIDE SEQUENCE [LARGE SCALE GENOMIC DNA]</scope>
    <source>
        <strain evidence="2 3">NIES-144</strain>
    </source>
</reference>
<comment type="caution">
    <text evidence="2">The sequence shown here is derived from an EMBL/GenBank/DDBJ whole genome shotgun (WGS) entry which is preliminary data.</text>
</comment>
<feature type="compositionally biased region" description="Polar residues" evidence="1">
    <location>
        <begin position="20"/>
        <end position="33"/>
    </location>
</feature>
<sequence length="62" mass="6850">MPPKQTGSDKKAGTKHSRSLSDSDTGSTPAFKSQIQAPGCAGYLHFPWRQWQCCELLNMLPQ</sequence>